<dbReference type="RefSeq" id="WP_147043442.1">
    <property type="nucleotide sequence ID" value="NZ_BAABIR010000001.1"/>
</dbReference>
<evidence type="ECO:0000259" key="1">
    <source>
        <dbReference type="Pfam" id="PF07978"/>
    </source>
</evidence>
<keyword evidence="3" id="KW-1185">Reference proteome</keyword>
<evidence type="ECO:0000313" key="3">
    <source>
        <dbReference type="Proteomes" id="UP000321249"/>
    </source>
</evidence>
<evidence type="ECO:0000313" key="2">
    <source>
        <dbReference type="EMBL" id="TXC64036.1"/>
    </source>
</evidence>
<dbReference type="Pfam" id="PF07978">
    <property type="entry name" value="NIPSNAP"/>
    <property type="match status" value="1"/>
</dbReference>
<protein>
    <recommendedName>
        <fullName evidence="1">NIPSNAP domain-containing protein</fullName>
    </recommendedName>
</protein>
<dbReference type="OrthoDB" id="7595677at2"/>
<dbReference type="InterPro" id="IPR011008">
    <property type="entry name" value="Dimeric_a/b-barrel"/>
</dbReference>
<dbReference type="EMBL" id="VOQQ01000001">
    <property type="protein sequence ID" value="TXC64036.1"/>
    <property type="molecule type" value="Genomic_DNA"/>
</dbReference>
<reference evidence="2 3" key="1">
    <citation type="journal article" date="2015" name="J. Microbiol.">
        <title>Sphingosinicella ginsenosidimutans sp. nov., with ginsenoside converting activity.</title>
        <authorList>
            <person name="Kim J.K."/>
            <person name="Kang M.S."/>
            <person name="Park S.C."/>
            <person name="Kim K.M."/>
            <person name="Choi K."/>
            <person name="Yoon M.H."/>
            <person name="Im W.T."/>
        </authorList>
    </citation>
    <scope>NUCLEOTIDE SEQUENCE [LARGE SCALE GENOMIC DNA]</scope>
    <source>
        <strain evidence="2 3">BS-11</strain>
    </source>
</reference>
<name>A0A5C6TUS8_9SPHN</name>
<feature type="domain" description="NIPSNAP" evidence="1">
    <location>
        <begin position="10"/>
        <end position="79"/>
    </location>
</feature>
<dbReference type="InterPro" id="IPR012577">
    <property type="entry name" value="NIPSNAP"/>
</dbReference>
<sequence length="112" mass="13105">MIFLKAEIAINPGHLEAMLELLETRIFPIMETKGRWRLVGCFVQRTGRLNTIVDLWEMDDYADFAATYAAFREQPDYPEIRVLLDTYVETETLTFMEARGGLIARRENDLWT</sequence>
<dbReference type="SUPFAM" id="SSF54909">
    <property type="entry name" value="Dimeric alpha+beta barrel"/>
    <property type="match status" value="1"/>
</dbReference>
<dbReference type="AlphaFoldDB" id="A0A5C6TUS8"/>
<accession>A0A5C6TUS8</accession>
<dbReference type="Gene3D" id="3.30.70.100">
    <property type="match status" value="1"/>
</dbReference>
<gene>
    <name evidence="2" type="ORF">FRZ32_10415</name>
</gene>
<dbReference type="Proteomes" id="UP000321249">
    <property type="component" value="Unassembled WGS sequence"/>
</dbReference>
<comment type="caution">
    <text evidence="2">The sequence shown here is derived from an EMBL/GenBank/DDBJ whole genome shotgun (WGS) entry which is preliminary data.</text>
</comment>
<proteinExistence type="predicted"/>
<organism evidence="2 3">
    <name type="scientific">Allosphingosinicella ginsenosidimutans</name>
    <dbReference type="NCBI Taxonomy" id="1176539"/>
    <lineage>
        <taxon>Bacteria</taxon>
        <taxon>Pseudomonadati</taxon>
        <taxon>Pseudomonadota</taxon>
        <taxon>Alphaproteobacteria</taxon>
        <taxon>Sphingomonadales</taxon>
        <taxon>Sphingomonadaceae</taxon>
        <taxon>Allosphingosinicella</taxon>
    </lineage>
</organism>